<name>A0A165GMB2_9APHY</name>
<evidence type="ECO:0000313" key="1">
    <source>
        <dbReference type="EMBL" id="KZT10549.1"/>
    </source>
</evidence>
<sequence>MACTATALLSAAFQPLMDEISLANLLLCRNEIAFWRTSHIYASVATSASSASIRPVQMMSSSRPGPVIREQAVRAPPLFALFSS</sequence>
<evidence type="ECO:0000313" key="2">
    <source>
        <dbReference type="Proteomes" id="UP000076871"/>
    </source>
</evidence>
<keyword evidence="2" id="KW-1185">Reference proteome</keyword>
<accession>A0A165GMB2</accession>
<gene>
    <name evidence="1" type="ORF">LAESUDRAFT_429686</name>
</gene>
<reference evidence="1 2" key="1">
    <citation type="journal article" date="2016" name="Mol. Biol. Evol.">
        <title>Comparative Genomics of Early-Diverging Mushroom-Forming Fungi Provides Insights into the Origins of Lignocellulose Decay Capabilities.</title>
        <authorList>
            <person name="Nagy L.G."/>
            <person name="Riley R."/>
            <person name="Tritt A."/>
            <person name="Adam C."/>
            <person name="Daum C."/>
            <person name="Floudas D."/>
            <person name="Sun H."/>
            <person name="Yadav J.S."/>
            <person name="Pangilinan J."/>
            <person name="Larsson K.H."/>
            <person name="Matsuura K."/>
            <person name="Barry K."/>
            <person name="Labutti K."/>
            <person name="Kuo R."/>
            <person name="Ohm R.A."/>
            <person name="Bhattacharya S.S."/>
            <person name="Shirouzu T."/>
            <person name="Yoshinaga Y."/>
            <person name="Martin F.M."/>
            <person name="Grigoriev I.V."/>
            <person name="Hibbett D.S."/>
        </authorList>
    </citation>
    <scope>NUCLEOTIDE SEQUENCE [LARGE SCALE GENOMIC DNA]</scope>
    <source>
        <strain evidence="1 2">93-53</strain>
    </source>
</reference>
<dbReference type="AlphaFoldDB" id="A0A165GMB2"/>
<dbReference type="GeneID" id="63819461"/>
<dbReference type="InParanoid" id="A0A165GMB2"/>
<dbReference type="Proteomes" id="UP000076871">
    <property type="component" value="Unassembled WGS sequence"/>
</dbReference>
<dbReference type="EMBL" id="KV427609">
    <property type="protein sequence ID" value="KZT10549.1"/>
    <property type="molecule type" value="Genomic_DNA"/>
</dbReference>
<organism evidence="1 2">
    <name type="scientific">Laetiporus sulphureus 93-53</name>
    <dbReference type="NCBI Taxonomy" id="1314785"/>
    <lineage>
        <taxon>Eukaryota</taxon>
        <taxon>Fungi</taxon>
        <taxon>Dikarya</taxon>
        <taxon>Basidiomycota</taxon>
        <taxon>Agaricomycotina</taxon>
        <taxon>Agaricomycetes</taxon>
        <taxon>Polyporales</taxon>
        <taxon>Laetiporus</taxon>
    </lineage>
</organism>
<dbReference type="RefSeq" id="XP_040768289.1">
    <property type="nucleotide sequence ID" value="XM_040902430.1"/>
</dbReference>
<protein>
    <submittedName>
        <fullName evidence="1">Uncharacterized protein</fullName>
    </submittedName>
</protein>
<proteinExistence type="predicted"/>